<accession>A0ABQ5EB33</accession>
<dbReference type="EMBL" id="BQNB010016126">
    <property type="protein sequence ID" value="GJT48109.1"/>
    <property type="molecule type" value="Genomic_DNA"/>
</dbReference>
<dbReference type="PANTHER" id="PTHR33127:SF5">
    <property type="entry name" value="TRANSMEMBRANE PROTEIN"/>
    <property type="match status" value="1"/>
</dbReference>
<keyword evidence="3" id="KW-1185">Reference proteome</keyword>
<sequence>MDNDIIVRSVSGDEDESHSHLLSLPLHVLEVVMEFCVGVEYLKFRSTCKLCHSAAPLIQCNNGKASKLLHTCSLHSPWLMVFDEHKGIITYKDPMFGDNYFIKTPQQLICDFRIERSRYGWLLIIKHDDSMVFFNPFTSDIRELPELSYEARFCFSAPPTSPDCMVVALSTIFVFIYFVAGEPSWRRIYLDIDHDPLCSYRFLTLYGQDLYAISAADGGLAVFKDMGGEDYCWERSLSQAPKSCCTTLPESFQVRCDEHQSSASSFCIEAKIPEMENKIYFPRLSSESGNMVFYSLETCRTIV</sequence>
<feature type="domain" description="KIB1-4 beta-propeller" evidence="1">
    <location>
        <begin position="99"/>
        <end position="249"/>
    </location>
</feature>
<proteinExistence type="predicted"/>
<dbReference type="Proteomes" id="UP001151760">
    <property type="component" value="Unassembled WGS sequence"/>
</dbReference>
<dbReference type="InterPro" id="IPR005174">
    <property type="entry name" value="KIB1-4_b-propeller"/>
</dbReference>
<dbReference type="PANTHER" id="PTHR33127">
    <property type="entry name" value="TRANSMEMBRANE PROTEIN"/>
    <property type="match status" value="1"/>
</dbReference>
<reference evidence="2" key="2">
    <citation type="submission" date="2022-01" db="EMBL/GenBank/DDBJ databases">
        <authorList>
            <person name="Yamashiro T."/>
            <person name="Shiraishi A."/>
            <person name="Satake H."/>
            <person name="Nakayama K."/>
        </authorList>
    </citation>
    <scope>NUCLEOTIDE SEQUENCE</scope>
</reference>
<protein>
    <recommendedName>
        <fullName evidence="1">KIB1-4 beta-propeller domain-containing protein</fullName>
    </recommendedName>
</protein>
<gene>
    <name evidence="2" type="ORF">Tco_0974266</name>
</gene>
<organism evidence="2 3">
    <name type="scientific">Tanacetum coccineum</name>
    <dbReference type="NCBI Taxonomy" id="301880"/>
    <lineage>
        <taxon>Eukaryota</taxon>
        <taxon>Viridiplantae</taxon>
        <taxon>Streptophyta</taxon>
        <taxon>Embryophyta</taxon>
        <taxon>Tracheophyta</taxon>
        <taxon>Spermatophyta</taxon>
        <taxon>Magnoliopsida</taxon>
        <taxon>eudicotyledons</taxon>
        <taxon>Gunneridae</taxon>
        <taxon>Pentapetalae</taxon>
        <taxon>asterids</taxon>
        <taxon>campanulids</taxon>
        <taxon>Asterales</taxon>
        <taxon>Asteraceae</taxon>
        <taxon>Asteroideae</taxon>
        <taxon>Anthemideae</taxon>
        <taxon>Anthemidinae</taxon>
        <taxon>Tanacetum</taxon>
    </lineage>
</organism>
<name>A0ABQ5EB33_9ASTR</name>
<evidence type="ECO:0000313" key="3">
    <source>
        <dbReference type="Proteomes" id="UP001151760"/>
    </source>
</evidence>
<evidence type="ECO:0000259" key="1">
    <source>
        <dbReference type="Pfam" id="PF03478"/>
    </source>
</evidence>
<evidence type="ECO:0000313" key="2">
    <source>
        <dbReference type="EMBL" id="GJT48109.1"/>
    </source>
</evidence>
<dbReference type="Pfam" id="PF03478">
    <property type="entry name" value="Beta-prop_KIB1-4"/>
    <property type="match status" value="1"/>
</dbReference>
<comment type="caution">
    <text evidence="2">The sequence shown here is derived from an EMBL/GenBank/DDBJ whole genome shotgun (WGS) entry which is preliminary data.</text>
</comment>
<reference evidence="2" key="1">
    <citation type="journal article" date="2022" name="Int. J. Mol. Sci.">
        <title>Draft Genome of Tanacetum Coccineum: Genomic Comparison of Closely Related Tanacetum-Family Plants.</title>
        <authorList>
            <person name="Yamashiro T."/>
            <person name="Shiraishi A."/>
            <person name="Nakayama K."/>
            <person name="Satake H."/>
        </authorList>
    </citation>
    <scope>NUCLEOTIDE SEQUENCE</scope>
</reference>